<protein>
    <submittedName>
        <fullName evidence="2">Uncharacterized protein</fullName>
    </submittedName>
</protein>
<feature type="compositionally biased region" description="Basic residues" evidence="1">
    <location>
        <begin position="13"/>
        <end position="23"/>
    </location>
</feature>
<dbReference type="EMBL" id="JAABOJ010000047">
    <property type="protein sequence ID" value="KAF3273981.1"/>
    <property type="molecule type" value="Genomic_DNA"/>
</dbReference>
<evidence type="ECO:0000256" key="1">
    <source>
        <dbReference type="SAM" id="MobiDB-lite"/>
    </source>
</evidence>
<dbReference type="AlphaFoldDB" id="A0A7C8V6I7"/>
<organism evidence="2 3">
    <name type="scientific">Orbilia oligospora</name>
    <name type="common">Nematode-trapping fungus</name>
    <name type="synonym">Arthrobotrys oligospora</name>
    <dbReference type="NCBI Taxonomy" id="2813651"/>
    <lineage>
        <taxon>Eukaryota</taxon>
        <taxon>Fungi</taxon>
        <taxon>Dikarya</taxon>
        <taxon>Ascomycota</taxon>
        <taxon>Pezizomycotina</taxon>
        <taxon>Orbiliomycetes</taxon>
        <taxon>Orbiliales</taxon>
        <taxon>Orbiliaceae</taxon>
        <taxon>Orbilia</taxon>
    </lineage>
</organism>
<evidence type="ECO:0000313" key="2">
    <source>
        <dbReference type="EMBL" id="KAF3273981.1"/>
    </source>
</evidence>
<proteinExistence type="predicted"/>
<dbReference type="Proteomes" id="UP000474640">
    <property type="component" value="Unassembled WGS sequence"/>
</dbReference>
<sequence length="73" mass="8028">MGNLTSLNELARSRKGRNSKNRRIQTVWPQKSAVHVVSGKPASQSRKECCLLFSCQIGSTSQLAHEKAFVSLA</sequence>
<comment type="caution">
    <text evidence="2">The sequence shown here is derived from an EMBL/GenBank/DDBJ whole genome shotgun (WGS) entry which is preliminary data.</text>
</comment>
<accession>A0A7C8V6I7</accession>
<feature type="region of interest" description="Disordered" evidence="1">
    <location>
        <begin position="1"/>
        <end position="25"/>
    </location>
</feature>
<dbReference type="OrthoDB" id="10302171at2759"/>
<name>A0A7C8V6I7_ORBOL</name>
<evidence type="ECO:0000313" key="3">
    <source>
        <dbReference type="Proteomes" id="UP000474640"/>
    </source>
</evidence>
<reference evidence="2 3" key="1">
    <citation type="submission" date="2020-01" db="EMBL/GenBank/DDBJ databases">
        <authorList>
            <person name="Palmer J.M."/>
        </authorList>
    </citation>
    <scope>NUCLEOTIDE SEQUENCE [LARGE SCALE GENOMIC DNA]</scope>
    <source>
        <strain evidence="2 3">TWF970</strain>
    </source>
</reference>
<gene>
    <name evidence="2" type="ORF">TWF970_008186</name>
</gene>